<reference evidence="1" key="1">
    <citation type="journal article" date="2015" name="Nature">
        <title>Complex archaea that bridge the gap between prokaryotes and eukaryotes.</title>
        <authorList>
            <person name="Spang A."/>
            <person name="Saw J.H."/>
            <person name="Jorgensen S.L."/>
            <person name="Zaremba-Niedzwiedzka K."/>
            <person name="Martijn J."/>
            <person name="Lind A.E."/>
            <person name="van Eijk R."/>
            <person name="Schleper C."/>
            <person name="Guy L."/>
            <person name="Ettema T.J."/>
        </authorList>
    </citation>
    <scope>NUCLEOTIDE SEQUENCE</scope>
</reference>
<organism evidence="1">
    <name type="scientific">marine sediment metagenome</name>
    <dbReference type="NCBI Taxonomy" id="412755"/>
    <lineage>
        <taxon>unclassified sequences</taxon>
        <taxon>metagenomes</taxon>
        <taxon>ecological metagenomes</taxon>
    </lineage>
</organism>
<comment type="caution">
    <text evidence="1">The sequence shown here is derived from an EMBL/GenBank/DDBJ whole genome shotgun (WGS) entry which is preliminary data.</text>
</comment>
<dbReference type="InterPro" id="IPR013320">
    <property type="entry name" value="ConA-like_dom_sf"/>
</dbReference>
<dbReference type="EMBL" id="LAZR01009784">
    <property type="protein sequence ID" value="KKM70613.1"/>
    <property type="molecule type" value="Genomic_DNA"/>
</dbReference>
<sequence>MGLLTKWDSQAEWNQWSNIDSDRRTPRVIGDTIKLPFARVLHIGTGNLVTSGLNDELIARWSFGQRRSLNCDLNADDDTLDLVPLNINHTTTLLSGVPVAISEGGMNSTTRNGYLIVEENNEFDWPSTPDLIYISCWIKSHITNYSIGPALIAGYYESFDSSIAYGLVIDSDGSLEAIYRNAAGDTVRLSPIGGDVSIDTNWHHLFLALGREGGGAFRFGVFIVDNNWSITNPYEIIETTGLGVGQRFTIGSSENDSTLGFSGIIDELVVSKWNVGSVSDFTYADNHRFEPEVFISPVIDSERENSLISTVFAQFEADNDSSVQFSFRASDNVFDEQSNSVEWTGFTARGQVLHNTVTDLSDLGMYVRGRYQQTRVRLSPSSLSSSISDSMQLSTPILEVLEISSGVSNKSLSPSDPAYEPGSVLGQVVNFAGSKIINKVTLNLSVTDIDKKDLIQGAGGVVSFQAANFQESRDDWVFQPILHWANGWASSGTTIRNTSQSLEYAVLDDALVNAPFLKYNIFFPEIGTYDLWGYGYVNGSGIWWSFNNDTTDLRKFTLGEDDSGWIGVPRWTKFGSVFIKEGGAFSFTVYLSESSTVILDQWHFTTDTTLEASLNRQGNAGYSTPLPLSPAPFNTAVRLRSLFEREVDNLENPQASNAQNVIAWLPSSSIRASGKFNYEIIASDEYGISGATFSDGLSIEYWQIGGSSNHFATWDYAFPSTSIGTSFKSADFGQSYDSF</sequence>
<dbReference type="AlphaFoldDB" id="A0A0F9JLS7"/>
<name>A0A0F9JLS7_9ZZZZ</name>
<gene>
    <name evidence="1" type="ORF">LCGC14_1438970</name>
</gene>
<accession>A0A0F9JLS7</accession>
<dbReference type="SUPFAM" id="SSF49899">
    <property type="entry name" value="Concanavalin A-like lectins/glucanases"/>
    <property type="match status" value="1"/>
</dbReference>
<proteinExistence type="predicted"/>
<protein>
    <submittedName>
        <fullName evidence="1">Uncharacterized protein</fullName>
    </submittedName>
</protein>
<evidence type="ECO:0000313" key="1">
    <source>
        <dbReference type="EMBL" id="KKM70613.1"/>
    </source>
</evidence>